<dbReference type="PROSITE" id="PS51257">
    <property type="entry name" value="PROKAR_LIPOPROTEIN"/>
    <property type="match status" value="1"/>
</dbReference>
<dbReference type="RefSeq" id="WP_102112096.1">
    <property type="nucleotide sequence ID" value="NZ_BMGN01000002.1"/>
</dbReference>
<organism evidence="1 2">
    <name type="scientific">Niveispirillum cyanobacteriorum</name>
    <dbReference type="NCBI Taxonomy" id="1612173"/>
    <lineage>
        <taxon>Bacteria</taxon>
        <taxon>Pseudomonadati</taxon>
        <taxon>Pseudomonadota</taxon>
        <taxon>Alphaproteobacteria</taxon>
        <taxon>Rhodospirillales</taxon>
        <taxon>Azospirillaceae</taxon>
        <taxon>Niveispirillum</taxon>
    </lineage>
</organism>
<sequence>MKFNRQTTIRGLIAAGALLGLSACANPQADQAAYAQQAFVGMPKQTLLSCAGVPTRSASVDNVDYYTYTSERLVTTPAPGPHLGFGYGYGYRRPWSPWGWGVGFDDYPETETRDCQATFTLKDGVVQRIVYNSASDGQSARLGQCYRIVENCLALIPQQQSQQPK</sequence>
<dbReference type="Proteomes" id="UP000234752">
    <property type="component" value="Chromosome eg_1"/>
</dbReference>
<evidence type="ECO:0000313" key="2">
    <source>
        <dbReference type="Proteomes" id="UP000234752"/>
    </source>
</evidence>
<dbReference type="AlphaFoldDB" id="A0A2K9NBF2"/>
<proteinExistence type="predicted"/>
<evidence type="ECO:0000313" key="1">
    <source>
        <dbReference type="EMBL" id="AUN30407.1"/>
    </source>
</evidence>
<dbReference type="EMBL" id="CP025611">
    <property type="protein sequence ID" value="AUN30407.1"/>
    <property type="molecule type" value="Genomic_DNA"/>
</dbReference>
<name>A0A2K9NBF2_9PROT</name>
<accession>A0A2K9NBF2</accession>
<keyword evidence="2" id="KW-1185">Reference proteome</keyword>
<reference evidence="1 2" key="1">
    <citation type="submission" date="2017-12" db="EMBL/GenBank/DDBJ databases">
        <title>Genomes of bacteria within cyanobacterial aggregates.</title>
        <authorList>
            <person name="Cai H."/>
        </authorList>
    </citation>
    <scope>NUCLEOTIDE SEQUENCE [LARGE SCALE GENOMIC DNA]</scope>
    <source>
        <strain evidence="1 2">TH16</strain>
    </source>
</reference>
<dbReference type="OrthoDB" id="7348069at2"/>
<gene>
    <name evidence="1" type="ORF">C0V82_09295</name>
</gene>
<dbReference type="KEGG" id="ncb:C0V82_09295"/>
<protein>
    <submittedName>
        <fullName evidence="1">Uncharacterized protein</fullName>
    </submittedName>
</protein>